<dbReference type="RefSeq" id="WP_226766001.1">
    <property type="nucleotide sequence ID" value="NZ_BAAAEO010000001.1"/>
</dbReference>
<evidence type="ECO:0000259" key="1">
    <source>
        <dbReference type="Pfam" id="PF00535"/>
    </source>
</evidence>
<keyword evidence="3" id="KW-1185">Reference proteome</keyword>
<comment type="caution">
    <text evidence="2">The sequence shown here is derived from an EMBL/GenBank/DDBJ whole genome shotgun (WGS) entry which is preliminary data.</text>
</comment>
<accession>A0ABN1DAQ6</accession>
<dbReference type="Proteomes" id="UP001501169">
    <property type="component" value="Unassembled WGS sequence"/>
</dbReference>
<dbReference type="Pfam" id="PF00535">
    <property type="entry name" value="Glycos_transf_2"/>
    <property type="match status" value="1"/>
</dbReference>
<sequence length="290" mass="32956">MESPPLVTIYIATQNRPDMLVRAVSSCVAQTYSPLEVIVVDDGSEEVNAQRNQKLLADYPQVKYVRLPQPAGAPVARNTAINLAQGEFITGLDDDDEFKPERVSELLQHWYSNSDCTFLCTGYTVISEGNRVFKFARRARTINYQHLLYANVVGNQLFTLTSTLRAIDGFDPSLPSCQDYDTWLRLAAAFGKGYRINSTSYILHQEHQSGRISVSERREAGYKLLLDKHRKFMTNAQLASHQVNYALHNNKAMPWGAFFRLPLTQCLRVLKTLLVRHGWSRLFVSRGLPR</sequence>
<reference evidence="2 3" key="1">
    <citation type="journal article" date="2019" name="Int. J. Syst. Evol. Microbiol.">
        <title>The Global Catalogue of Microorganisms (GCM) 10K type strain sequencing project: providing services to taxonomists for standard genome sequencing and annotation.</title>
        <authorList>
            <consortium name="The Broad Institute Genomics Platform"/>
            <consortium name="The Broad Institute Genome Sequencing Center for Infectious Disease"/>
            <person name="Wu L."/>
            <person name="Ma J."/>
        </authorList>
    </citation>
    <scope>NUCLEOTIDE SEQUENCE [LARGE SCALE GENOMIC DNA]</scope>
    <source>
        <strain evidence="2 3">JCM 14331</strain>
    </source>
</reference>
<name>A0ABN1DAQ6_9GAMM</name>
<organism evidence="2 3">
    <name type="scientific">Rheinheimera aquimaris</name>
    <dbReference type="NCBI Taxonomy" id="412437"/>
    <lineage>
        <taxon>Bacteria</taxon>
        <taxon>Pseudomonadati</taxon>
        <taxon>Pseudomonadota</taxon>
        <taxon>Gammaproteobacteria</taxon>
        <taxon>Chromatiales</taxon>
        <taxon>Chromatiaceae</taxon>
        <taxon>Rheinheimera</taxon>
    </lineage>
</organism>
<dbReference type="CDD" id="cd00761">
    <property type="entry name" value="Glyco_tranf_GTA_type"/>
    <property type="match status" value="1"/>
</dbReference>
<dbReference type="InterPro" id="IPR050834">
    <property type="entry name" value="Glycosyltransf_2"/>
</dbReference>
<dbReference type="SUPFAM" id="SSF53448">
    <property type="entry name" value="Nucleotide-diphospho-sugar transferases"/>
    <property type="match status" value="1"/>
</dbReference>
<dbReference type="InterPro" id="IPR029044">
    <property type="entry name" value="Nucleotide-diphossugar_trans"/>
</dbReference>
<proteinExistence type="predicted"/>
<evidence type="ECO:0000313" key="3">
    <source>
        <dbReference type="Proteomes" id="UP001501169"/>
    </source>
</evidence>
<protein>
    <submittedName>
        <fullName evidence="2">Glycosyltransferase</fullName>
    </submittedName>
</protein>
<evidence type="ECO:0000313" key="2">
    <source>
        <dbReference type="EMBL" id="GAA0538544.1"/>
    </source>
</evidence>
<gene>
    <name evidence="2" type="ORF">GCM10009098_02580</name>
</gene>
<feature type="domain" description="Glycosyltransferase 2-like" evidence="1">
    <location>
        <begin position="8"/>
        <end position="160"/>
    </location>
</feature>
<dbReference type="EMBL" id="BAAAEO010000001">
    <property type="protein sequence ID" value="GAA0538544.1"/>
    <property type="molecule type" value="Genomic_DNA"/>
</dbReference>
<dbReference type="Gene3D" id="3.90.550.10">
    <property type="entry name" value="Spore Coat Polysaccharide Biosynthesis Protein SpsA, Chain A"/>
    <property type="match status" value="1"/>
</dbReference>
<dbReference type="InterPro" id="IPR001173">
    <property type="entry name" value="Glyco_trans_2-like"/>
</dbReference>
<dbReference type="PANTHER" id="PTHR43685:SF2">
    <property type="entry name" value="GLYCOSYLTRANSFERASE 2-LIKE DOMAIN-CONTAINING PROTEIN"/>
    <property type="match status" value="1"/>
</dbReference>
<dbReference type="PANTHER" id="PTHR43685">
    <property type="entry name" value="GLYCOSYLTRANSFERASE"/>
    <property type="match status" value="1"/>
</dbReference>